<gene>
    <name evidence="1" type="ORF">TTHT_0915</name>
</gene>
<proteinExistence type="predicted"/>
<organism evidence="1 2">
    <name type="scientific">Thermotomaculum hydrothermale</name>
    <dbReference type="NCBI Taxonomy" id="981385"/>
    <lineage>
        <taxon>Bacteria</taxon>
        <taxon>Pseudomonadati</taxon>
        <taxon>Acidobacteriota</taxon>
        <taxon>Holophagae</taxon>
        <taxon>Thermotomaculales</taxon>
        <taxon>Thermotomaculaceae</taxon>
        <taxon>Thermotomaculum</taxon>
    </lineage>
</organism>
<dbReference type="AlphaFoldDB" id="A0A7R6PQG1"/>
<dbReference type="RefSeq" id="WP_201328822.1">
    <property type="nucleotide sequence ID" value="NZ_AP017470.1"/>
</dbReference>
<dbReference type="EMBL" id="AP017470">
    <property type="protein sequence ID" value="BBB32471.1"/>
    <property type="molecule type" value="Genomic_DNA"/>
</dbReference>
<sequence length="115" mass="13371">MKISSREKGLIILLIIVALIVFLMPGEENISLTEKSNLSKTTINTLIAKYKYIKPFNFKSVKNYKGQSFTLKRNIFQYGAIVPDFNNQLQPKESIEEKLKNRIRKKQTYSNQRGK</sequence>
<evidence type="ECO:0000313" key="2">
    <source>
        <dbReference type="Proteomes" id="UP000595564"/>
    </source>
</evidence>
<dbReference type="Proteomes" id="UP000595564">
    <property type="component" value="Chromosome"/>
</dbReference>
<name>A0A7R6PQG1_9BACT</name>
<reference evidence="1 2" key="1">
    <citation type="journal article" date="2012" name="Extremophiles">
        <title>Thermotomaculum hydrothermale gen. nov., sp. nov., a novel heterotrophic thermophile within the phylum Acidobacteria from a deep-sea hydrothermal vent chimney in the Southern Okinawa Trough.</title>
        <authorList>
            <person name="Izumi H."/>
            <person name="Nunoura T."/>
            <person name="Miyazaki M."/>
            <person name="Mino S."/>
            <person name="Toki T."/>
            <person name="Takai K."/>
            <person name="Sako Y."/>
            <person name="Sawabe T."/>
            <person name="Nakagawa S."/>
        </authorList>
    </citation>
    <scope>NUCLEOTIDE SEQUENCE [LARGE SCALE GENOMIC DNA]</scope>
    <source>
        <strain evidence="1 2">AC55</strain>
    </source>
</reference>
<protein>
    <submittedName>
        <fullName evidence="1">Uncharacterized protein</fullName>
    </submittedName>
</protein>
<evidence type="ECO:0000313" key="1">
    <source>
        <dbReference type="EMBL" id="BBB32471.1"/>
    </source>
</evidence>
<accession>A0A7R6PQG1</accession>
<dbReference type="KEGG" id="thyd:TTHT_0915"/>
<keyword evidence="2" id="KW-1185">Reference proteome</keyword>